<evidence type="ECO:0000313" key="1">
    <source>
        <dbReference type="EMBL" id="CAD0156659.1"/>
    </source>
</evidence>
<proteinExistence type="predicted"/>
<accession>A0AAU9H852</accession>
<evidence type="ECO:0000313" key="2">
    <source>
        <dbReference type="Proteomes" id="UP000509120"/>
    </source>
</evidence>
<dbReference type="EMBL" id="LR822030">
    <property type="protein sequence ID" value="CAD0156659.1"/>
    <property type="molecule type" value="Genomic_DNA"/>
</dbReference>
<gene>
    <name evidence="1" type="ORF">STHERMO_1572</name>
</gene>
<sequence>MLKFTKSDRLLKLNQAEEAAEEAGPSQEELLAEIRDLLANK</sequence>
<dbReference type="Proteomes" id="UP000509120">
    <property type="component" value="Chromosome"/>
</dbReference>
<name>A0AAU9H852_STRTR</name>
<organism evidence="1 2">
    <name type="scientific">Streptococcus thermophilus</name>
    <dbReference type="NCBI Taxonomy" id="1308"/>
    <lineage>
        <taxon>Bacteria</taxon>
        <taxon>Bacillati</taxon>
        <taxon>Bacillota</taxon>
        <taxon>Bacilli</taxon>
        <taxon>Lactobacillales</taxon>
        <taxon>Streptococcaceae</taxon>
        <taxon>Streptococcus</taxon>
    </lineage>
</organism>
<dbReference type="AlphaFoldDB" id="A0AAU9H852"/>
<keyword evidence="1" id="KW-0808">Transferase</keyword>
<dbReference type="GO" id="GO:0016301">
    <property type="term" value="F:kinase activity"/>
    <property type="evidence" value="ECO:0007669"/>
    <property type="project" value="UniProtKB-KW"/>
</dbReference>
<reference evidence="1 2" key="1">
    <citation type="submission" date="2020-06" db="EMBL/GenBank/DDBJ databases">
        <authorList>
            <person name="Chuat V."/>
        </authorList>
    </citation>
    <scope>NUCLEOTIDE SEQUENCE [LARGE SCALE GENOMIC DNA]</scope>
    <source>
        <strain evidence="1">STH_CIRM_1046</strain>
    </source>
</reference>
<keyword evidence="1" id="KW-0418">Kinase</keyword>
<protein>
    <submittedName>
        <fullName evidence="1">Histidine kinase</fullName>
    </submittedName>
</protein>